<evidence type="ECO:0000256" key="1">
    <source>
        <dbReference type="ARBA" id="ARBA00003408"/>
    </source>
</evidence>
<keyword evidence="9 15" id="KW-0812">Transmembrane</keyword>
<feature type="transmembrane region" description="Helical" evidence="15">
    <location>
        <begin position="47"/>
        <end position="71"/>
    </location>
</feature>
<dbReference type="GO" id="GO:0005886">
    <property type="term" value="C:plasma membrane"/>
    <property type="evidence" value="ECO:0007669"/>
    <property type="project" value="UniProtKB-SubCell"/>
</dbReference>
<protein>
    <recommendedName>
        <fullName evidence="5">Multidrug export protein MepA</fullName>
    </recommendedName>
    <alternativeName>
        <fullName evidence="14">Multidrug-efflux transporter</fullName>
    </alternativeName>
    <alternativeName>
        <fullName evidence="4">Probable multidrug resistance protein NorM</fullName>
    </alternativeName>
</protein>
<evidence type="ECO:0000256" key="4">
    <source>
        <dbReference type="ARBA" id="ARBA00020268"/>
    </source>
</evidence>
<keyword evidence="6" id="KW-0813">Transport</keyword>
<keyword evidence="12 15" id="KW-0472">Membrane</keyword>
<feature type="transmembrane region" description="Helical" evidence="15">
    <location>
        <begin position="14"/>
        <end position="35"/>
    </location>
</feature>
<evidence type="ECO:0000256" key="10">
    <source>
        <dbReference type="ARBA" id="ARBA00022989"/>
    </source>
</evidence>
<dbReference type="Proteomes" id="UP000184241">
    <property type="component" value="Unassembled WGS sequence"/>
</dbReference>
<name>A0A1M6BC78_9CLOT</name>
<comment type="subcellular location">
    <subcellularLocation>
        <location evidence="2">Cell membrane</location>
        <topology evidence="2">Multi-pass membrane protein</topology>
    </subcellularLocation>
</comment>
<proteinExistence type="inferred from homology"/>
<dbReference type="InterPro" id="IPR050222">
    <property type="entry name" value="MATE_MdtK"/>
</dbReference>
<dbReference type="AlphaFoldDB" id="A0A1M6BC78"/>
<organism evidence="16 17">
    <name type="scientific">Clostridium intestinale DSM 6191</name>
    <dbReference type="NCBI Taxonomy" id="1121320"/>
    <lineage>
        <taxon>Bacteria</taxon>
        <taxon>Bacillati</taxon>
        <taxon>Bacillota</taxon>
        <taxon>Clostridia</taxon>
        <taxon>Eubacteriales</taxon>
        <taxon>Clostridiaceae</taxon>
        <taxon>Clostridium</taxon>
    </lineage>
</organism>
<evidence type="ECO:0000256" key="6">
    <source>
        <dbReference type="ARBA" id="ARBA00022448"/>
    </source>
</evidence>
<dbReference type="PANTHER" id="PTHR43298:SF2">
    <property type="entry name" value="FMN_FAD EXPORTER YEEO-RELATED"/>
    <property type="match status" value="1"/>
</dbReference>
<comment type="function">
    <text evidence="1">Multidrug efflux pump.</text>
</comment>
<feature type="transmembrane region" description="Helical" evidence="15">
    <location>
        <begin position="165"/>
        <end position="184"/>
    </location>
</feature>
<dbReference type="RefSeq" id="WP_073022204.1">
    <property type="nucleotide sequence ID" value="NZ_FQXU01000014.1"/>
</dbReference>
<feature type="transmembrane region" description="Helical" evidence="15">
    <location>
        <begin position="314"/>
        <end position="335"/>
    </location>
</feature>
<feature type="transmembrane region" description="Helical" evidence="15">
    <location>
        <begin position="233"/>
        <end position="251"/>
    </location>
</feature>
<feature type="transmembrane region" description="Helical" evidence="15">
    <location>
        <begin position="92"/>
        <end position="115"/>
    </location>
</feature>
<evidence type="ECO:0000256" key="15">
    <source>
        <dbReference type="SAM" id="Phobius"/>
    </source>
</evidence>
<evidence type="ECO:0000256" key="2">
    <source>
        <dbReference type="ARBA" id="ARBA00004651"/>
    </source>
</evidence>
<feature type="transmembrane region" description="Helical" evidence="15">
    <location>
        <begin position="282"/>
        <end position="302"/>
    </location>
</feature>
<feature type="transmembrane region" description="Helical" evidence="15">
    <location>
        <begin position="190"/>
        <end position="212"/>
    </location>
</feature>
<dbReference type="GO" id="GO:0042910">
    <property type="term" value="F:xenobiotic transmembrane transporter activity"/>
    <property type="evidence" value="ECO:0007669"/>
    <property type="project" value="InterPro"/>
</dbReference>
<evidence type="ECO:0000256" key="13">
    <source>
        <dbReference type="ARBA" id="ARBA00023251"/>
    </source>
</evidence>
<keyword evidence="11" id="KW-0406">Ion transport</keyword>
<evidence type="ECO:0000256" key="11">
    <source>
        <dbReference type="ARBA" id="ARBA00023065"/>
    </source>
</evidence>
<evidence type="ECO:0000256" key="8">
    <source>
        <dbReference type="ARBA" id="ARBA00022475"/>
    </source>
</evidence>
<keyword evidence="10 15" id="KW-1133">Transmembrane helix</keyword>
<dbReference type="GO" id="GO:0046677">
    <property type="term" value="P:response to antibiotic"/>
    <property type="evidence" value="ECO:0007669"/>
    <property type="project" value="UniProtKB-KW"/>
</dbReference>
<feature type="transmembrane region" description="Helical" evidence="15">
    <location>
        <begin position="347"/>
        <end position="367"/>
    </location>
</feature>
<dbReference type="PANTHER" id="PTHR43298">
    <property type="entry name" value="MULTIDRUG RESISTANCE PROTEIN NORM-RELATED"/>
    <property type="match status" value="1"/>
</dbReference>
<evidence type="ECO:0000256" key="5">
    <source>
        <dbReference type="ARBA" id="ARBA00022106"/>
    </source>
</evidence>
<evidence type="ECO:0000256" key="3">
    <source>
        <dbReference type="ARBA" id="ARBA00008417"/>
    </source>
</evidence>
<dbReference type="InterPro" id="IPR045070">
    <property type="entry name" value="MATE_MepA-like"/>
</dbReference>
<evidence type="ECO:0000256" key="9">
    <source>
        <dbReference type="ARBA" id="ARBA00022692"/>
    </source>
</evidence>
<sequence length="450" mass="48717">MENEVFEKFSVPKAVLTLAIPTMLGQLSTIIYNVTDTYFVSLTNDEYQIAAVTLALPVSLIIMSLGAVFGYGGSSYISRLLGQKEDEKIKNVSAFCVYSGLILCLLVLIVGIVGLKPITYLTGAGDENFIHTYNYLKIIILGAPFIFYSNMLIHIIRSTGMAKEASMGLIIGTVTNIILDYIFIVPLSMGVAGAALATIIGNIMNVLYYLYLFGRKKLVLSISPKYFKISKEIVSNVIGVGIPGAMVTVLLSISNIILNNTISTYGSIVIAAYGIASKVNSFAVMLTVGLAQGVAPLIGYYYGAKNYKKLKETIRFTTGVSITMGLCFTIIFILARNTIAALFIKDAEFIGVTTTFLCIITLSNPILGISNLVNAMFQAVGKPMQSLMITLSRQLIVFIPVLIITSKLFGVNAVIGSQVISDVIVTVISFLLYKKFISSNLVNENMVVEA</sequence>
<evidence type="ECO:0000256" key="7">
    <source>
        <dbReference type="ARBA" id="ARBA00022449"/>
    </source>
</evidence>
<accession>A0A1M6BC78</accession>
<gene>
    <name evidence="16" type="ORF">SAMN02745941_03846</name>
</gene>
<keyword evidence="8" id="KW-1003">Cell membrane</keyword>
<dbReference type="EMBL" id="FQXU01000014">
    <property type="protein sequence ID" value="SHI46277.1"/>
    <property type="molecule type" value="Genomic_DNA"/>
</dbReference>
<dbReference type="CDD" id="cd13143">
    <property type="entry name" value="MATE_MepA_like"/>
    <property type="match status" value="1"/>
</dbReference>
<dbReference type="NCBIfam" id="TIGR00797">
    <property type="entry name" value="matE"/>
    <property type="match status" value="1"/>
</dbReference>
<dbReference type="Pfam" id="PF01554">
    <property type="entry name" value="MatE"/>
    <property type="match status" value="2"/>
</dbReference>
<comment type="similarity">
    <text evidence="3">Belongs to the multi antimicrobial extrusion (MATE) (TC 2.A.66.1) family. MepA subfamily.</text>
</comment>
<dbReference type="PIRSF" id="PIRSF006603">
    <property type="entry name" value="DinF"/>
    <property type="match status" value="1"/>
</dbReference>
<evidence type="ECO:0000256" key="14">
    <source>
        <dbReference type="ARBA" id="ARBA00031636"/>
    </source>
</evidence>
<reference evidence="16 17" key="1">
    <citation type="submission" date="2016-11" db="EMBL/GenBank/DDBJ databases">
        <authorList>
            <person name="Jaros S."/>
            <person name="Januszkiewicz K."/>
            <person name="Wedrychowicz H."/>
        </authorList>
    </citation>
    <scope>NUCLEOTIDE SEQUENCE [LARGE SCALE GENOMIC DNA]</scope>
    <source>
        <strain evidence="16 17">DSM 6191</strain>
    </source>
</reference>
<keyword evidence="13" id="KW-0046">Antibiotic resistance</keyword>
<keyword evidence="7" id="KW-0050">Antiport</keyword>
<dbReference type="InterPro" id="IPR048279">
    <property type="entry name" value="MdtK-like"/>
</dbReference>
<feature type="transmembrane region" description="Helical" evidence="15">
    <location>
        <begin position="387"/>
        <end position="404"/>
    </location>
</feature>
<dbReference type="GO" id="GO:0006811">
    <property type="term" value="P:monoatomic ion transport"/>
    <property type="evidence" value="ECO:0007669"/>
    <property type="project" value="UniProtKB-KW"/>
</dbReference>
<dbReference type="GO" id="GO:0015297">
    <property type="term" value="F:antiporter activity"/>
    <property type="evidence" value="ECO:0007669"/>
    <property type="project" value="UniProtKB-KW"/>
</dbReference>
<feature type="transmembrane region" description="Helical" evidence="15">
    <location>
        <begin position="411"/>
        <end position="433"/>
    </location>
</feature>
<evidence type="ECO:0000313" key="16">
    <source>
        <dbReference type="EMBL" id="SHI46277.1"/>
    </source>
</evidence>
<dbReference type="InterPro" id="IPR002528">
    <property type="entry name" value="MATE_fam"/>
</dbReference>
<evidence type="ECO:0000313" key="17">
    <source>
        <dbReference type="Proteomes" id="UP000184241"/>
    </source>
</evidence>
<evidence type="ECO:0000256" key="12">
    <source>
        <dbReference type="ARBA" id="ARBA00023136"/>
    </source>
</evidence>
<feature type="transmembrane region" description="Helical" evidence="15">
    <location>
        <begin position="135"/>
        <end position="153"/>
    </location>
</feature>